<feature type="region of interest" description="Disordered" evidence="6">
    <location>
        <begin position="224"/>
        <end position="256"/>
    </location>
</feature>
<dbReference type="PANTHER" id="PTHR48039:SF5">
    <property type="entry name" value="RNA-BINDING PROTEIN 28"/>
    <property type="match status" value="1"/>
</dbReference>
<evidence type="ECO:0000256" key="4">
    <source>
        <dbReference type="ARBA" id="ARBA00023242"/>
    </source>
</evidence>
<proteinExistence type="predicted"/>
<feature type="domain" description="RRM" evidence="7">
    <location>
        <begin position="142"/>
        <end position="229"/>
    </location>
</feature>
<reference evidence="8 9" key="1">
    <citation type="submission" date="2016-02" db="EMBL/GenBank/DDBJ databases">
        <title>Discovery of a natural microsporidian pathogen with a broad tissue tropism in Caenorhabditis elegans.</title>
        <authorList>
            <person name="Luallen R.J."/>
            <person name="Reinke A.W."/>
            <person name="Tong L."/>
            <person name="Botts M.R."/>
            <person name="Felix M.-A."/>
            <person name="Troemel E.R."/>
        </authorList>
    </citation>
    <scope>NUCLEOTIDE SEQUENCE [LARGE SCALE GENOMIC DNA]</scope>
    <source>
        <strain evidence="8 9">JUm2807</strain>
    </source>
</reference>
<dbReference type="SMART" id="SM00360">
    <property type="entry name" value="RRM"/>
    <property type="match status" value="3"/>
</dbReference>
<dbReference type="Proteomes" id="UP000185944">
    <property type="component" value="Unassembled WGS sequence"/>
</dbReference>
<feature type="compositionally biased region" description="Basic and acidic residues" evidence="6">
    <location>
        <begin position="124"/>
        <end position="136"/>
    </location>
</feature>
<dbReference type="OrthoDB" id="272703at2759"/>
<dbReference type="CDD" id="cd00590">
    <property type="entry name" value="RRM_SF"/>
    <property type="match status" value="2"/>
</dbReference>
<evidence type="ECO:0000256" key="3">
    <source>
        <dbReference type="ARBA" id="ARBA00022884"/>
    </source>
</evidence>
<evidence type="ECO:0000256" key="5">
    <source>
        <dbReference type="PROSITE-ProRule" id="PRU00176"/>
    </source>
</evidence>
<feature type="region of interest" description="Disordered" evidence="6">
    <location>
        <begin position="107"/>
        <end position="139"/>
    </location>
</feature>
<evidence type="ECO:0000313" key="8">
    <source>
        <dbReference type="EMBL" id="OAG31819.1"/>
    </source>
</evidence>
<dbReference type="GeneID" id="93646644"/>
<keyword evidence="3 5" id="KW-0694">RNA-binding</keyword>
<keyword evidence="4" id="KW-0539">Nucleus</keyword>
<evidence type="ECO:0000256" key="6">
    <source>
        <dbReference type="SAM" id="MobiDB-lite"/>
    </source>
</evidence>
<dbReference type="PANTHER" id="PTHR48039">
    <property type="entry name" value="RNA-BINDING MOTIF PROTEIN 14B"/>
    <property type="match status" value="1"/>
</dbReference>
<organism evidence="8 9">
    <name type="scientific">Nematocida displodere</name>
    <dbReference type="NCBI Taxonomy" id="1805483"/>
    <lineage>
        <taxon>Eukaryota</taxon>
        <taxon>Fungi</taxon>
        <taxon>Fungi incertae sedis</taxon>
        <taxon>Microsporidia</taxon>
        <taxon>Nematocida</taxon>
    </lineage>
</organism>
<dbReference type="STRING" id="1805483.A0A177ELG5"/>
<evidence type="ECO:0000256" key="2">
    <source>
        <dbReference type="ARBA" id="ARBA00022737"/>
    </source>
</evidence>
<dbReference type="AlphaFoldDB" id="A0A177ELG5"/>
<keyword evidence="9" id="KW-1185">Reference proteome</keyword>
<dbReference type="GO" id="GO:0003729">
    <property type="term" value="F:mRNA binding"/>
    <property type="evidence" value="ECO:0007669"/>
    <property type="project" value="TreeGrafter"/>
</dbReference>
<accession>A0A177ELG5</accession>
<keyword evidence="2" id="KW-0677">Repeat</keyword>
<dbReference type="PROSITE" id="PS50102">
    <property type="entry name" value="RRM"/>
    <property type="match status" value="3"/>
</dbReference>
<comment type="subcellular location">
    <subcellularLocation>
        <location evidence="1">Nucleus</location>
    </subcellularLocation>
</comment>
<dbReference type="Gene3D" id="3.30.70.330">
    <property type="match status" value="3"/>
</dbReference>
<dbReference type="InterPro" id="IPR000504">
    <property type="entry name" value="RRM_dom"/>
</dbReference>
<dbReference type="InterPro" id="IPR035979">
    <property type="entry name" value="RBD_domain_sf"/>
</dbReference>
<dbReference type="RefSeq" id="XP_067545420.1">
    <property type="nucleotide sequence ID" value="XM_067687712.1"/>
</dbReference>
<dbReference type="InterPro" id="IPR012677">
    <property type="entry name" value="Nucleotide-bd_a/b_plait_sf"/>
</dbReference>
<feature type="domain" description="RRM" evidence="7">
    <location>
        <begin position="27"/>
        <end position="100"/>
    </location>
</feature>
<dbReference type="SUPFAM" id="SSF54928">
    <property type="entry name" value="RNA-binding domain, RBD"/>
    <property type="match status" value="3"/>
</dbReference>
<dbReference type="EMBL" id="LTDL01000014">
    <property type="protein sequence ID" value="OAG31819.1"/>
    <property type="molecule type" value="Genomic_DNA"/>
</dbReference>
<comment type="caution">
    <text evidence="8">The sequence shown here is derived from an EMBL/GenBank/DDBJ whole genome shotgun (WGS) entry which is preliminary data.</text>
</comment>
<sequence length="370" mass="42419">MSEKRAPTLARNTKRAAAPSEELSKSFRVIATNVPFNIEEKDILNFFSGAHSIERHTKNGVLTGAVFVQCKNITDVNRFIKTHNGKELEGRVIGVSYLEDREVFKAKKKQANDDENERGRKRRQEYEGESKKRTMPDGEEERTIFITNLSFKEGDAELTEKFSQYGEVEQCTIVSNKETGISTGRAFILFKDPASCKLALKDQVILNNRVLVVLKYVSPDTLRKRESDADSKTKQREKTIKDRKEGKIEQRDPDQKSTCRLHLSHMDKKLNRRTASKAIEEYFLKNLDKKVKLRGVNITSDKTKKNPGYGFVTFKFPEDAQTFLEHQKLLTKGLGWRMTAEYAMESKEFLEKGIKKKPSKADRLAKKAAK</sequence>
<feature type="domain" description="RRM" evidence="7">
    <location>
        <begin position="259"/>
        <end position="345"/>
    </location>
</feature>
<protein>
    <recommendedName>
        <fullName evidence="7">RRM domain-containing protein</fullName>
    </recommendedName>
</protein>
<evidence type="ECO:0000313" key="9">
    <source>
        <dbReference type="Proteomes" id="UP000185944"/>
    </source>
</evidence>
<dbReference type="GO" id="GO:0005634">
    <property type="term" value="C:nucleus"/>
    <property type="evidence" value="ECO:0007669"/>
    <property type="project" value="UniProtKB-SubCell"/>
</dbReference>
<evidence type="ECO:0000259" key="7">
    <source>
        <dbReference type="PROSITE" id="PS50102"/>
    </source>
</evidence>
<name>A0A177ELG5_9MICR</name>
<dbReference type="VEuPathDB" id="MicrosporidiaDB:NEDG_00294"/>
<dbReference type="InterPro" id="IPR051945">
    <property type="entry name" value="RRM_MRD1_RNA_proc_ribogen"/>
</dbReference>
<dbReference type="Pfam" id="PF00076">
    <property type="entry name" value="RRM_1"/>
    <property type="match status" value="1"/>
</dbReference>
<evidence type="ECO:0000256" key="1">
    <source>
        <dbReference type="ARBA" id="ARBA00004123"/>
    </source>
</evidence>
<gene>
    <name evidence="8" type="ORF">NEDG_00294</name>
</gene>